<dbReference type="AlphaFoldDB" id="R7VMD0"/>
<gene>
    <name evidence="3" type="ORF">CAPTEDRAFT_211079</name>
</gene>
<accession>R7VMD0</accession>
<reference evidence="3 5" key="2">
    <citation type="journal article" date="2013" name="Nature">
        <title>Insights into bilaterian evolution from three spiralian genomes.</title>
        <authorList>
            <person name="Simakov O."/>
            <person name="Marletaz F."/>
            <person name="Cho S.J."/>
            <person name="Edsinger-Gonzales E."/>
            <person name="Havlak P."/>
            <person name="Hellsten U."/>
            <person name="Kuo D.H."/>
            <person name="Larsson T."/>
            <person name="Lv J."/>
            <person name="Arendt D."/>
            <person name="Savage R."/>
            <person name="Osoegawa K."/>
            <person name="de Jong P."/>
            <person name="Grimwood J."/>
            <person name="Chapman J.A."/>
            <person name="Shapiro H."/>
            <person name="Aerts A."/>
            <person name="Otillar R.P."/>
            <person name="Terry A.Y."/>
            <person name="Boore J.L."/>
            <person name="Grigoriev I.V."/>
            <person name="Lindberg D.R."/>
            <person name="Seaver E.C."/>
            <person name="Weisblat D.A."/>
            <person name="Putnam N.H."/>
            <person name="Rokhsar D.S."/>
        </authorList>
    </citation>
    <scope>NUCLEOTIDE SEQUENCE</scope>
    <source>
        <strain evidence="3 5">I ESC-2004</strain>
    </source>
</reference>
<dbReference type="Proteomes" id="UP000014760">
    <property type="component" value="Unassembled WGS sequence"/>
</dbReference>
<dbReference type="EMBL" id="AMQN01016169">
    <property type="status" value="NOT_ANNOTATED_CDS"/>
    <property type="molecule type" value="Genomic_DNA"/>
</dbReference>
<reference evidence="4" key="3">
    <citation type="submission" date="2015-06" db="UniProtKB">
        <authorList>
            <consortium name="EnsemblMetazoa"/>
        </authorList>
    </citation>
    <scope>IDENTIFICATION</scope>
</reference>
<feature type="region of interest" description="Disordered" evidence="2">
    <location>
        <begin position="156"/>
        <end position="175"/>
    </location>
</feature>
<evidence type="ECO:0000313" key="3">
    <source>
        <dbReference type="EMBL" id="ELU18625.1"/>
    </source>
</evidence>
<evidence type="ECO:0000256" key="1">
    <source>
        <dbReference type="SAM" id="Coils"/>
    </source>
</evidence>
<proteinExistence type="predicted"/>
<name>R7VMD0_CAPTE</name>
<feature type="compositionally biased region" description="Polar residues" evidence="2">
    <location>
        <begin position="156"/>
        <end position="166"/>
    </location>
</feature>
<evidence type="ECO:0000313" key="5">
    <source>
        <dbReference type="Proteomes" id="UP000014760"/>
    </source>
</evidence>
<dbReference type="EMBL" id="KB291801">
    <property type="protein sequence ID" value="ELU18625.1"/>
    <property type="molecule type" value="Genomic_DNA"/>
</dbReference>
<dbReference type="HOGENOM" id="CLU_528117_0_0_1"/>
<reference evidence="5" key="1">
    <citation type="submission" date="2012-12" db="EMBL/GenBank/DDBJ databases">
        <authorList>
            <person name="Hellsten U."/>
            <person name="Grimwood J."/>
            <person name="Chapman J.A."/>
            <person name="Shapiro H."/>
            <person name="Aerts A."/>
            <person name="Otillar R.P."/>
            <person name="Terry A.Y."/>
            <person name="Boore J.L."/>
            <person name="Simakov O."/>
            <person name="Marletaz F."/>
            <person name="Cho S.-J."/>
            <person name="Edsinger-Gonzales E."/>
            <person name="Havlak P."/>
            <person name="Kuo D.-H."/>
            <person name="Larsson T."/>
            <person name="Lv J."/>
            <person name="Arendt D."/>
            <person name="Savage R."/>
            <person name="Osoegawa K."/>
            <person name="de Jong P."/>
            <person name="Lindberg D.R."/>
            <person name="Seaver E.C."/>
            <person name="Weisblat D.A."/>
            <person name="Putnam N.H."/>
            <person name="Grigoriev I.V."/>
            <person name="Rokhsar D.S."/>
        </authorList>
    </citation>
    <scope>NUCLEOTIDE SEQUENCE</scope>
    <source>
        <strain evidence="5">I ESC-2004</strain>
    </source>
</reference>
<organism evidence="3">
    <name type="scientific">Capitella teleta</name>
    <name type="common">Polychaete worm</name>
    <dbReference type="NCBI Taxonomy" id="283909"/>
    <lineage>
        <taxon>Eukaryota</taxon>
        <taxon>Metazoa</taxon>
        <taxon>Spiralia</taxon>
        <taxon>Lophotrochozoa</taxon>
        <taxon>Annelida</taxon>
        <taxon>Polychaeta</taxon>
        <taxon>Sedentaria</taxon>
        <taxon>Scolecida</taxon>
        <taxon>Capitellidae</taxon>
        <taxon>Capitella</taxon>
    </lineage>
</organism>
<sequence length="516" mass="57257">MVVAASTYATMATMVAAASTYATMATMVAAASTYATMATMVAAASTYATMATMVAAASTYATMNRVQIGNHIVSLPVEVYNLIKFKKVVYIPEVSTEQDCIWNCLEKALQDGRSSAQLKDVFKAFILDKGIEAKEAEGILYGGLRLFSKNCLRSSTRPTQESTARSTYKRPSDAPEQHKSFFKALRNFSTAIVEVKLKAIIDETSYEQWVIGNPVTQEEVDPARMKGRGTMYLAPPLEMLSFIFRACPNKDYLLPGLVGIERVFKGEARALSEDEKVAAMMYQATKDYLPVNWHRACPNKDYLLPGLVGIERVFKGEARGASLSAPALFPATNATPTLPDAPRPRFNHVDGARIHNFAVFKKEKEELFYEAAEKEHLAIVNAELEAKMEELKEHKHQLDKAISAKSKTLYCKKQQLEKLKAAQIEHEKELSANHQEIKDLKIQVDELTNALEWVEGPEIKTFENGHYTIPVRECCMQLITEGNVSLKKVPLVIRSVLSNLAGKLPSRVPSPAFLSS</sequence>
<keyword evidence="5" id="KW-1185">Reference proteome</keyword>
<feature type="coiled-coil region" evidence="1">
    <location>
        <begin position="374"/>
        <end position="404"/>
    </location>
</feature>
<dbReference type="OrthoDB" id="10067847at2759"/>
<evidence type="ECO:0000256" key="2">
    <source>
        <dbReference type="SAM" id="MobiDB-lite"/>
    </source>
</evidence>
<evidence type="ECO:0000313" key="4">
    <source>
        <dbReference type="EnsemblMetazoa" id="CapteP211079"/>
    </source>
</evidence>
<dbReference type="EMBL" id="AMQN01016168">
    <property type="status" value="NOT_ANNOTATED_CDS"/>
    <property type="molecule type" value="Genomic_DNA"/>
</dbReference>
<keyword evidence="1" id="KW-0175">Coiled coil</keyword>
<dbReference type="EnsemblMetazoa" id="CapteT211079">
    <property type="protein sequence ID" value="CapteP211079"/>
    <property type="gene ID" value="CapteG211079"/>
</dbReference>
<protein>
    <submittedName>
        <fullName evidence="3 4">Uncharacterized protein</fullName>
    </submittedName>
</protein>